<evidence type="ECO:0000256" key="6">
    <source>
        <dbReference type="PIRSR" id="PIRSR000138-1"/>
    </source>
</evidence>
<protein>
    <submittedName>
        <fullName evidence="9">Alpha-hydroxy-acid oxidizing protein</fullName>
    </submittedName>
</protein>
<evidence type="ECO:0000313" key="10">
    <source>
        <dbReference type="Proteomes" id="UP000664209"/>
    </source>
</evidence>
<dbReference type="RefSeq" id="WP_208055688.1">
    <property type="nucleotide sequence ID" value="NZ_JAGEMK010000004.1"/>
</dbReference>
<dbReference type="Proteomes" id="UP000664209">
    <property type="component" value="Unassembled WGS sequence"/>
</dbReference>
<feature type="binding site" evidence="7">
    <location>
        <position position="260"/>
    </location>
    <ligand>
        <name>glyoxylate</name>
        <dbReference type="ChEBI" id="CHEBI:36655"/>
    </ligand>
</feature>
<keyword evidence="10" id="KW-1185">Reference proteome</keyword>
<feature type="binding site" evidence="7">
    <location>
        <begin position="314"/>
        <end position="315"/>
    </location>
    <ligand>
        <name>FMN</name>
        <dbReference type="ChEBI" id="CHEBI:58210"/>
    </ligand>
</feature>
<gene>
    <name evidence="9" type="ORF">J4G33_09285</name>
</gene>
<evidence type="ECO:0000256" key="7">
    <source>
        <dbReference type="PIRSR" id="PIRSR000138-2"/>
    </source>
</evidence>
<dbReference type="InterPro" id="IPR000262">
    <property type="entry name" value="FMN-dep_DH"/>
</dbReference>
<evidence type="ECO:0000256" key="5">
    <source>
        <dbReference type="ARBA" id="ARBA00024042"/>
    </source>
</evidence>
<dbReference type="CDD" id="cd02809">
    <property type="entry name" value="alpha_hydroxyacid_oxid_FMN"/>
    <property type="match status" value="1"/>
</dbReference>
<dbReference type="PIRSF" id="PIRSF000138">
    <property type="entry name" value="Al-hdrx_acd_dh"/>
    <property type="match status" value="1"/>
</dbReference>
<dbReference type="PROSITE" id="PS00557">
    <property type="entry name" value="FMN_HYDROXY_ACID_DH_1"/>
    <property type="match status" value="1"/>
</dbReference>
<feature type="domain" description="FMN hydroxy acid dehydrogenase" evidence="8">
    <location>
        <begin position="11"/>
        <end position="365"/>
    </location>
</feature>
<feature type="binding site" evidence="7">
    <location>
        <position position="142"/>
    </location>
    <ligand>
        <name>glyoxylate</name>
        <dbReference type="ChEBI" id="CHEBI:36655"/>
    </ligand>
</feature>
<dbReference type="PANTHER" id="PTHR10578">
    <property type="entry name" value="S -2-HYDROXY-ACID OXIDASE-RELATED"/>
    <property type="match status" value="1"/>
</dbReference>
<evidence type="ECO:0000259" key="8">
    <source>
        <dbReference type="PROSITE" id="PS51349"/>
    </source>
</evidence>
<feature type="binding site" evidence="7">
    <location>
        <begin position="291"/>
        <end position="295"/>
    </location>
    <ligand>
        <name>FMN</name>
        <dbReference type="ChEBI" id="CHEBI:58210"/>
    </ligand>
</feature>
<accession>A0A939LSP7</accession>
<feature type="binding site" evidence="7">
    <location>
        <position position="119"/>
    </location>
    <ligand>
        <name>FMN</name>
        <dbReference type="ChEBI" id="CHEBI:58210"/>
    </ligand>
</feature>
<keyword evidence="3 7" id="KW-0288">FMN</keyword>
<feature type="binding site" evidence="7">
    <location>
        <begin position="90"/>
        <end position="92"/>
    </location>
    <ligand>
        <name>FMN</name>
        <dbReference type="ChEBI" id="CHEBI:58210"/>
    </ligand>
</feature>
<keyword evidence="2 7" id="KW-0285">Flavoprotein</keyword>
<comment type="caution">
    <text evidence="9">The sequence shown here is derived from an EMBL/GenBank/DDBJ whole genome shotgun (WGS) entry which is preliminary data.</text>
</comment>
<reference evidence="9" key="1">
    <citation type="submission" date="2021-03" db="EMBL/GenBank/DDBJ databases">
        <title>Actinotalea soli sp. nov., isolated from soil.</title>
        <authorList>
            <person name="Ping W."/>
            <person name="Zhang J."/>
        </authorList>
    </citation>
    <scope>NUCLEOTIDE SEQUENCE</scope>
    <source>
        <strain evidence="9">BY-33</strain>
    </source>
</reference>
<dbReference type="EMBL" id="JAGEMK010000004">
    <property type="protein sequence ID" value="MBO1751995.1"/>
    <property type="molecule type" value="Genomic_DNA"/>
</dbReference>
<dbReference type="GO" id="GO:0016614">
    <property type="term" value="F:oxidoreductase activity, acting on CH-OH group of donors"/>
    <property type="evidence" value="ECO:0007669"/>
    <property type="project" value="UniProtKB-ARBA"/>
</dbReference>
<feature type="active site" description="Proton acceptor" evidence="6">
    <location>
        <position position="260"/>
    </location>
</feature>
<dbReference type="InterPro" id="IPR037396">
    <property type="entry name" value="FMN_HAD"/>
</dbReference>
<dbReference type="InterPro" id="IPR012133">
    <property type="entry name" value="Alpha-hydoxy_acid_DH_FMN"/>
</dbReference>
<comment type="similarity">
    <text evidence="5">Belongs to the FMN-dependent alpha-hydroxy acid dehydrogenase family.</text>
</comment>
<dbReference type="PROSITE" id="PS51349">
    <property type="entry name" value="FMN_HYDROXY_ACID_DH_2"/>
    <property type="match status" value="1"/>
</dbReference>
<feature type="binding site" evidence="7">
    <location>
        <position position="263"/>
    </location>
    <ligand>
        <name>glyoxylate</name>
        <dbReference type="ChEBI" id="CHEBI:36655"/>
    </ligand>
</feature>
<feature type="binding site" evidence="7">
    <location>
        <position position="37"/>
    </location>
    <ligand>
        <name>glyoxylate</name>
        <dbReference type="ChEBI" id="CHEBI:36655"/>
    </ligand>
</feature>
<dbReference type="AlphaFoldDB" id="A0A939LSP7"/>
<dbReference type="Gene3D" id="3.20.20.70">
    <property type="entry name" value="Aldolase class I"/>
    <property type="match status" value="1"/>
</dbReference>
<feature type="binding site" evidence="7">
    <location>
        <position position="168"/>
    </location>
    <ligand>
        <name>FMN</name>
        <dbReference type="ChEBI" id="CHEBI:58210"/>
    </ligand>
</feature>
<sequence>MPTDGRGPVDRTSMTLTALAEHEDKAAALLPAEVYDYFAAGAGAETTLHESRTAWEHYRVRPRVLRDVGRVDLPTSLLGAEVSSPVVLAPTAFQGLAHAEGERATARAAAATGSLLALSTRSSTPLEEVAAAGSAPWWFQVYAMRDRDLTLRLVERAVSAGARALVLTGDTPYVGIKRRVTGTRIAIPDDHFLVNLQQHLDPGRADARRAAEQDPTITLEAISWLAEASGLPVLVKGVLRGDEAVACLDAGAAGVVVSNHGGRQLDRAVPSAIALPEVVDAVAGRAPVLVDGGIRSGLDCLVALALGASAVMVGRPVVWGLAAGGEAGVVEALEALRADLTHVMALTGAASLADLDRSLVTATSIWSPL</sequence>
<dbReference type="FunFam" id="3.20.20.70:FF:000029">
    <property type="entry name" value="L-lactate dehydrogenase"/>
    <property type="match status" value="1"/>
</dbReference>
<dbReference type="PANTHER" id="PTHR10578:SF107">
    <property type="entry name" value="2-HYDROXYACID OXIDASE 1"/>
    <property type="match status" value="1"/>
</dbReference>
<dbReference type="InterPro" id="IPR008259">
    <property type="entry name" value="FMN_hydac_DH_AS"/>
</dbReference>
<comment type="cofactor">
    <cofactor evidence="1">
        <name>FMN</name>
        <dbReference type="ChEBI" id="CHEBI:58210"/>
    </cofactor>
</comment>
<feature type="binding site" evidence="7">
    <location>
        <position position="236"/>
    </location>
    <ligand>
        <name>FMN</name>
        <dbReference type="ChEBI" id="CHEBI:58210"/>
    </ligand>
</feature>
<name>A0A939LSP7_9CELL</name>
<keyword evidence="4" id="KW-0560">Oxidoreductase</keyword>
<dbReference type="SUPFAM" id="SSF51395">
    <property type="entry name" value="FMN-linked oxidoreductases"/>
    <property type="match status" value="1"/>
</dbReference>
<feature type="binding site" evidence="7">
    <location>
        <position position="258"/>
    </location>
    <ligand>
        <name>FMN</name>
        <dbReference type="ChEBI" id="CHEBI:58210"/>
    </ligand>
</feature>
<proteinExistence type="inferred from homology"/>
<evidence type="ECO:0000256" key="2">
    <source>
        <dbReference type="ARBA" id="ARBA00022630"/>
    </source>
</evidence>
<dbReference type="InterPro" id="IPR013785">
    <property type="entry name" value="Aldolase_TIM"/>
</dbReference>
<feature type="binding site" evidence="7">
    <location>
        <position position="140"/>
    </location>
    <ligand>
        <name>FMN</name>
        <dbReference type="ChEBI" id="CHEBI:58210"/>
    </ligand>
</feature>
<dbReference type="Pfam" id="PF01070">
    <property type="entry name" value="FMN_dh"/>
    <property type="match status" value="1"/>
</dbReference>
<evidence type="ECO:0000256" key="1">
    <source>
        <dbReference type="ARBA" id="ARBA00001917"/>
    </source>
</evidence>
<evidence type="ECO:0000256" key="3">
    <source>
        <dbReference type="ARBA" id="ARBA00022643"/>
    </source>
</evidence>
<evidence type="ECO:0000256" key="4">
    <source>
        <dbReference type="ARBA" id="ARBA00023002"/>
    </source>
</evidence>
<evidence type="ECO:0000313" key="9">
    <source>
        <dbReference type="EMBL" id="MBO1751995.1"/>
    </source>
</evidence>
<organism evidence="9 10">
    <name type="scientific">Actinotalea soli</name>
    <dbReference type="NCBI Taxonomy" id="2819234"/>
    <lineage>
        <taxon>Bacteria</taxon>
        <taxon>Bacillati</taxon>
        <taxon>Actinomycetota</taxon>
        <taxon>Actinomycetes</taxon>
        <taxon>Micrococcales</taxon>
        <taxon>Cellulomonadaceae</taxon>
        <taxon>Actinotalea</taxon>
    </lineage>
</organism>
<dbReference type="GO" id="GO:0010181">
    <property type="term" value="F:FMN binding"/>
    <property type="evidence" value="ECO:0007669"/>
    <property type="project" value="InterPro"/>
</dbReference>